<evidence type="ECO:0000313" key="4">
    <source>
        <dbReference type="Proteomes" id="UP000232688"/>
    </source>
</evidence>
<dbReference type="VEuPathDB" id="FungiDB:FUN_013198"/>
<dbReference type="GO" id="GO:0005634">
    <property type="term" value="C:nucleus"/>
    <property type="evidence" value="ECO:0007669"/>
    <property type="project" value="UniProtKB-UniRule"/>
</dbReference>
<dbReference type="InterPro" id="IPR009071">
    <property type="entry name" value="HMG_box_dom"/>
</dbReference>
<reference evidence="3 4" key="1">
    <citation type="submission" date="2017-10" db="EMBL/GenBank/DDBJ databases">
        <title>Extensive intraspecific genome diversity in a model arbuscular mycorrhizal fungus.</title>
        <authorList>
            <person name="Chen E.C.H."/>
            <person name="Morin E."/>
            <person name="Baudet D."/>
            <person name="Noel J."/>
            <person name="Ndikumana S."/>
            <person name="Charron P."/>
            <person name="St-Onge C."/>
            <person name="Giorgi J."/>
            <person name="Grigoriev I.V."/>
            <person name="Roux C."/>
            <person name="Martin F.M."/>
            <person name="Corradi N."/>
        </authorList>
    </citation>
    <scope>NUCLEOTIDE SEQUENCE [LARGE SCALE GENOMIC DNA]</scope>
    <source>
        <strain evidence="3 4">A1</strain>
    </source>
</reference>
<feature type="domain" description="HMG box" evidence="2">
    <location>
        <begin position="52"/>
        <end position="111"/>
    </location>
</feature>
<dbReference type="VEuPathDB" id="FungiDB:RhiirA1_500523"/>
<keyword evidence="1" id="KW-0238">DNA-binding</keyword>
<dbReference type="CDD" id="cd00084">
    <property type="entry name" value="HMG-box_SF"/>
    <property type="match status" value="1"/>
</dbReference>
<dbReference type="Proteomes" id="UP000232688">
    <property type="component" value="Unassembled WGS sequence"/>
</dbReference>
<organism evidence="3 4">
    <name type="scientific">Rhizophagus irregularis</name>
    <dbReference type="NCBI Taxonomy" id="588596"/>
    <lineage>
        <taxon>Eukaryota</taxon>
        <taxon>Fungi</taxon>
        <taxon>Fungi incertae sedis</taxon>
        <taxon>Mucoromycota</taxon>
        <taxon>Glomeromycotina</taxon>
        <taxon>Glomeromycetes</taxon>
        <taxon>Glomerales</taxon>
        <taxon>Glomeraceae</taxon>
        <taxon>Rhizophagus</taxon>
    </lineage>
</organism>
<dbReference type="VEuPathDB" id="FungiDB:RhiirFUN_020277"/>
<sequence length="217" mass="25298">MIVSQGFPKDDTDNPFIIIILKDNKIFLVLGPNNNYLEIIMSSTEEIIKKSFKTNLNSFFLFQYDLRKEIKAKENPSKRFLEFKNNINKIWKKTPDLIKNEYKILSEELQRLNKPLKLVIRPFNPEKQKENQKWKKKLKSKSTLMENTNPIPAIKNCSQPPSDNIPMESMENINHQSAEINSSIVCANRSISPSYSENFVSSIRYHYFGIDDGMFGI</sequence>
<evidence type="ECO:0000259" key="2">
    <source>
        <dbReference type="PROSITE" id="PS50118"/>
    </source>
</evidence>
<dbReference type="GO" id="GO:0003677">
    <property type="term" value="F:DNA binding"/>
    <property type="evidence" value="ECO:0007669"/>
    <property type="project" value="UniProtKB-UniRule"/>
</dbReference>
<proteinExistence type="predicted"/>
<accession>A0A2N0SIZ8</accession>
<dbReference type="AlphaFoldDB" id="A0A2N0SIZ8"/>
<dbReference type="InterPro" id="IPR036910">
    <property type="entry name" value="HMG_box_dom_sf"/>
</dbReference>
<keyword evidence="1" id="KW-0539">Nucleus</keyword>
<dbReference type="Pfam" id="PF00505">
    <property type="entry name" value="HMG_box"/>
    <property type="match status" value="1"/>
</dbReference>
<feature type="DNA-binding region" description="HMG box" evidence="1">
    <location>
        <begin position="52"/>
        <end position="111"/>
    </location>
</feature>
<protein>
    <recommendedName>
        <fullName evidence="2">HMG box domain-containing protein</fullName>
    </recommendedName>
</protein>
<dbReference type="EMBL" id="LLXH01000021">
    <property type="protein sequence ID" value="PKC75535.1"/>
    <property type="molecule type" value="Genomic_DNA"/>
</dbReference>
<dbReference type="SUPFAM" id="SSF47095">
    <property type="entry name" value="HMG-box"/>
    <property type="match status" value="1"/>
</dbReference>
<dbReference type="Gene3D" id="1.10.30.10">
    <property type="entry name" value="High mobility group box domain"/>
    <property type="match status" value="1"/>
</dbReference>
<evidence type="ECO:0000313" key="3">
    <source>
        <dbReference type="EMBL" id="PKC75535.1"/>
    </source>
</evidence>
<reference evidence="3 4" key="2">
    <citation type="submission" date="2017-10" db="EMBL/GenBank/DDBJ databases">
        <title>Genome analyses suggest a sexual origin of heterokaryosis in a supposedly ancient asexual fungus.</title>
        <authorList>
            <person name="Corradi N."/>
            <person name="Sedzielewska K."/>
            <person name="Noel J."/>
            <person name="Charron P."/>
            <person name="Farinelli L."/>
            <person name="Marton T."/>
            <person name="Kruger M."/>
            <person name="Pelin A."/>
            <person name="Brachmann A."/>
            <person name="Corradi N."/>
        </authorList>
    </citation>
    <scope>NUCLEOTIDE SEQUENCE [LARGE SCALE GENOMIC DNA]</scope>
    <source>
        <strain evidence="3 4">A1</strain>
    </source>
</reference>
<evidence type="ECO:0000256" key="1">
    <source>
        <dbReference type="PROSITE-ProRule" id="PRU00267"/>
    </source>
</evidence>
<comment type="caution">
    <text evidence="3">The sequence shown here is derived from an EMBL/GenBank/DDBJ whole genome shotgun (WGS) entry which is preliminary data.</text>
</comment>
<gene>
    <name evidence="3" type="ORF">RhiirA1_500523</name>
</gene>
<dbReference type="PROSITE" id="PS50118">
    <property type="entry name" value="HMG_BOX_2"/>
    <property type="match status" value="1"/>
</dbReference>
<name>A0A2N0SIZ8_9GLOM</name>